<name>A0ABQ6N820_9STRA</name>
<dbReference type="InterPro" id="IPR036444">
    <property type="entry name" value="PLipase_A2_dom_sf"/>
</dbReference>
<evidence type="ECO:0000313" key="4">
    <source>
        <dbReference type="Proteomes" id="UP001165060"/>
    </source>
</evidence>
<keyword evidence="4" id="KW-1185">Reference proteome</keyword>
<proteinExistence type="predicted"/>
<dbReference type="EMBL" id="BRYB01002268">
    <property type="protein sequence ID" value="GMI42178.1"/>
    <property type="molecule type" value="Genomic_DNA"/>
</dbReference>
<dbReference type="Pfam" id="PF06951">
    <property type="entry name" value="PLA2G12"/>
    <property type="match status" value="1"/>
</dbReference>
<gene>
    <name evidence="3" type="ORF">TeGR_g1771</name>
</gene>
<organism evidence="3 4">
    <name type="scientific">Tetraparma gracilis</name>
    <dbReference type="NCBI Taxonomy" id="2962635"/>
    <lineage>
        <taxon>Eukaryota</taxon>
        <taxon>Sar</taxon>
        <taxon>Stramenopiles</taxon>
        <taxon>Ochrophyta</taxon>
        <taxon>Bolidophyceae</taxon>
        <taxon>Parmales</taxon>
        <taxon>Triparmaceae</taxon>
        <taxon>Tetraparma</taxon>
    </lineage>
</organism>
<feature type="signal peptide" evidence="2">
    <location>
        <begin position="1"/>
        <end position="26"/>
    </location>
</feature>
<dbReference type="PANTHER" id="PTHR12824:SF8">
    <property type="entry name" value="GXIVSPLA2, ISOFORM A"/>
    <property type="match status" value="1"/>
</dbReference>
<reference evidence="3 4" key="1">
    <citation type="journal article" date="2023" name="Commun. Biol.">
        <title>Genome analysis of Parmales, the sister group of diatoms, reveals the evolutionary specialization of diatoms from phago-mixotrophs to photoautotrophs.</title>
        <authorList>
            <person name="Ban H."/>
            <person name="Sato S."/>
            <person name="Yoshikawa S."/>
            <person name="Yamada K."/>
            <person name="Nakamura Y."/>
            <person name="Ichinomiya M."/>
            <person name="Sato N."/>
            <person name="Blanc-Mathieu R."/>
            <person name="Endo H."/>
            <person name="Kuwata A."/>
            <person name="Ogata H."/>
        </authorList>
    </citation>
    <scope>NUCLEOTIDE SEQUENCE [LARGE SCALE GENOMIC DNA]</scope>
</reference>
<evidence type="ECO:0000256" key="1">
    <source>
        <dbReference type="SAM" id="MobiDB-lite"/>
    </source>
</evidence>
<dbReference type="InterPro" id="IPR010711">
    <property type="entry name" value="PLA2G12"/>
</dbReference>
<feature type="chain" id="PRO_5045752612" evidence="2">
    <location>
        <begin position="27"/>
        <end position="223"/>
    </location>
</feature>
<keyword evidence="2" id="KW-0732">Signal</keyword>
<dbReference type="SUPFAM" id="SSF48619">
    <property type="entry name" value="Phospholipase A2, PLA2"/>
    <property type="match status" value="1"/>
</dbReference>
<sequence length="223" mass="24524">MPLPNLPALLLLISILLSAAPHPASAIPTCRPDQSLAQLASLLPASNGCSKPPGMMVAGEEDFTYCCDRHDVCYQTCGIGKEFCENEFGSCMANLCEKTFPASQGCKQAAQMYTMGVMIFGGQGFMESQDGFCECVEKEELVEHYKGILEGVYKEHAVGKTEEEIESTLSKALGEKSLDQLRKTFYRVLKKYDTAIRHVDDRVGKNPPRPPAKKKKPAPKKEL</sequence>
<comment type="caution">
    <text evidence="3">The sequence shown here is derived from an EMBL/GenBank/DDBJ whole genome shotgun (WGS) entry which is preliminary data.</text>
</comment>
<accession>A0ABQ6N820</accession>
<feature type="region of interest" description="Disordered" evidence="1">
    <location>
        <begin position="199"/>
        <end position="223"/>
    </location>
</feature>
<evidence type="ECO:0000313" key="3">
    <source>
        <dbReference type="EMBL" id="GMI42178.1"/>
    </source>
</evidence>
<protein>
    <submittedName>
        <fullName evidence="3">Uncharacterized protein</fullName>
    </submittedName>
</protein>
<evidence type="ECO:0000256" key="2">
    <source>
        <dbReference type="SAM" id="SignalP"/>
    </source>
</evidence>
<dbReference type="Gene3D" id="1.20.90.10">
    <property type="entry name" value="Phospholipase A2 domain"/>
    <property type="match status" value="1"/>
</dbReference>
<dbReference type="Proteomes" id="UP001165060">
    <property type="component" value="Unassembled WGS sequence"/>
</dbReference>
<dbReference type="PANTHER" id="PTHR12824">
    <property type="entry name" value="GROUP XII SECRETORY PHOSPHOLIPASE A2 FAMILY MEMBER"/>
    <property type="match status" value="1"/>
</dbReference>
<feature type="compositionally biased region" description="Basic residues" evidence="1">
    <location>
        <begin position="211"/>
        <end position="223"/>
    </location>
</feature>